<feature type="binding site" evidence="18">
    <location>
        <position position="447"/>
    </location>
    <ligand>
        <name>ATP</name>
        <dbReference type="ChEBI" id="CHEBI:30616"/>
    </ligand>
</feature>
<comment type="caution">
    <text evidence="21">The sequence shown here is derived from an EMBL/GenBank/DDBJ whole genome shotgun (WGS) entry which is preliminary data.</text>
</comment>
<dbReference type="InterPro" id="IPR005189">
    <property type="entry name" value="Focal_adhesion_kin_target_dom"/>
</dbReference>
<dbReference type="GO" id="GO:0005524">
    <property type="term" value="F:ATP binding"/>
    <property type="evidence" value="ECO:0007669"/>
    <property type="project" value="UniProtKB-UniRule"/>
</dbReference>
<keyword evidence="7" id="KW-0963">Cytoplasm</keyword>
<evidence type="ECO:0000256" key="2">
    <source>
        <dbReference type="ARBA" id="ARBA00004316"/>
    </source>
</evidence>
<keyword evidence="15" id="KW-0829">Tyrosine-protein kinase</keyword>
<evidence type="ECO:0000256" key="13">
    <source>
        <dbReference type="ARBA" id="ARBA00022949"/>
    </source>
</evidence>
<dbReference type="Gene3D" id="1.20.5.540">
    <property type="entry name" value="Single helix bin"/>
    <property type="match status" value="1"/>
</dbReference>
<reference evidence="21" key="1">
    <citation type="journal article" date="2023" name="Science">
        <title>Genome structures resolve the early diversification of teleost fishes.</title>
        <authorList>
            <person name="Parey E."/>
            <person name="Louis A."/>
            <person name="Montfort J."/>
            <person name="Bouchez O."/>
            <person name="Roques C."/>
            <person name="Iampietro C."/>
            <person name="Lluch J."/>
            <person name="Castinel A."/>
            <person name="Donnadieu C."/>
            <person name="Desvignes T."/>
            <person name="Floi Bucao C."/>
            <person name="Jouanno E."/>
            <person name="Wen M."/>
            <person name="Mejri S."/>
            <person name="Dirks R."/>
            <person name="Jansen H."/>
            <person name="Henkel C."/>
            <person name="Chen W.J."/>
            <person name="Zahm M."/>
            <person name="Cabau C."/>
            <person name="Klopp C."/>
            <person name="Thompson A.W."/>
            <person name="Robinson-Rechavi M."/>
            <person name="Braasch I."/>
            <person name="Lecointre G."/>
            <person name="Bobe J."/>
            <person name="Postlethwait J.H."/>
            <person name="Berthelot C."/>
            <person name="Roest Crollius H."/>
            <person name="Guiguen Y."/>
        </authorList>
    </citation>
    <scope>NUCLEOTIDE SEQUENCE</scope>
    <source>
        <strain evidence="21">WJC10195</strain>
    </source>
</reference>
<dbReference type="SUPFAM" id="SSF68993">
    <property type="entry name" value="FAT domain of focal adhesion kinase"/>
    <property type="match status" value="1"/>
</dbReference>
<sequence length="778" mass="88789">MGTDRPPGGLDRVLKVFHSFETNSEPRSWASNIRHGDATDVRGIIQKILDIHKVRFVSCFGLRLSRRQSEEVHWLHPDMGVSHVRERYELKWPQEEWRYELRIRYLPKGFLSQFAEDKPTLNYFYQQVRNDFMFEMAHQVDQDTALKVGCLEIRRFFRDMRGNALDKKSNYELLEKDVGLRRFFPKCLVDSVKPKTLRKLIQQTFKQFANLDDDQSILKFFEILSPIYRFDKECFKCALGSSWVISVELAIGPEEGISYLTDKGSAPIHLATFIQVQNIQFSCSEDRDGKGVLQLDVAGTPEPLMVTTSSLNTAENMADLIDGYCRLVNGAPQSFIVRTQKESERALPSIPKVGNHEKRSEGLRTRVFSVTETDDYAEIVDEEDTYTMPSKSYGFDQVMFFLSAARDYEIQRERIELGRCIGEGQFGDVHQGMYLIPDSPPLAVAVKTCKNCTSDSVREKFLQEALTMRQFDHPHIVKLIGVITEHPVWIIMELCTLGELRSFLQVRKYNLDLASLILFAFQLSTALAYLESKRFVHRDIAARNVLVSSTDSVKLGDFGLSRYMEDSSYYKASKGKLPIKWMAPESINFRRFTSASDVWMFEHAAPPKKPPRPGAACMPHVDSYNEGVKIQPQEISPPPTANLDRSNDRVYENVTGLVKAVIEMSSRIQPATPEEYVPMVKDVGLALRTLLATVDETIPTLPASSHREVEMSQKLLNSDLAELISKMKLAQQYVMTSLQMDYKKQMLTAAHALAVDAKNLLDVIDQARLKMMGQPWPH</sequence>
<dbReference type="InterPro" id="IPR041784">
    <property type="entry name" value="FAK1/PYK2_FERM_C"/>
</dbReference>
<dbReference type="InterPro" id="IPR001245">
    <property type="entry name" value="Ser-Thr/Tyr_kinase_cat_dom"/>
</dbReference>
<evidence type="ECO:0000256" key="7">
    <source>
        <dbReference type="ARBA" id="ARBA00022490"/>
    </source>
</evidence>
<dbReference type="FunFam" id="1.20.80.10:FF:000004">
    <property type="entry name" value="Protein-tyrosine kinase 2-beta isoform 1"/>
    <property type="match status" value="1"/>
</dbReference>
<dbReference type="InterPro" id="IPR019749">
    <property type="entry name" value="Band_41_domain"/>
</dbReference>
<keyword evidence="10 18" id="KW-0547">Nucleotide-binding</keyword>
<dbReference type="SUPFAM" id="SSF47031">
    <property type="entry name" value="Second domain of FERM"/>
    <property type="match status" value="1"/>
</dbReference>
<name>A0A9Q1IV76_SYNKA</name>
<protein>
    <recommendedName>
        <fullName evidence="5">non-specific protein-tyrosine kinase</fullName>
        <ecNumber evidence="5">2.7.10.2</ecNumber>
    </recommendedName>
</protein>
<dbReference type="Proteomes" id="UP001152622">
    <property type="component" value="Chromosome 7"/>
</dbReference>
<dbReference type="EMBL" id="JAINUF010000007">
    <property type="protein sequence ID" value="KAJ8354229.1"/>
    <property type="molecule type" value="Genomic_DNA"/>
</dbReference>
<dbReference type="InterPro" id="IPR011009">
    <property type="entry name" value="Kinase-like_dom_sf"/>
</dbReference>
<dbReference type="GO" id="GO:0008284">
    <property type="term" value="P:positive regulation of cell population proliferation"/>
    <property type="evidence" value="ECO:0007669"/>
    <property type="project" value="UniProtKB-ARBA"/>
</dbReference>
<feature type="domain" description="Protein kinase" evidence="19">
    <location>
        <begin position="415"/>
        <end position="680"/>
    </location>
</feature>
<keyword evidence="6" id="KW-1003">Cell membrane</keyword>
<dbReference type="Pfam" id="PF21477">
    <property type="entry name" value="FERM_C_FAK1"/>
    <property type="match status" value="1"/>
</dbReference>
<dbReference type="Gene3D" id="3.10.20.90">
    <property type="entry name" value="Phosphatidylinositol 3-kinase Catalytic Subunit, Chain A, domain 1"/>
    <property type="match status" value="1"/>
</dbReference>
<evidence type="ECO:0000256" key="16">
    <source>
        <dbReference type="ARBA" id="ARBA00023273"/>
    </source>
</evidence>
<dbReference type="CDD" id="cd13190">
    <property type="entry name" value="FERM_C_FAK1"/>
    <property type="match status" value="1"/>
</dbReference>
<dbReference type="InterPro" id="IPR019748">
    <property type="entry name" value="FERM_central"/>
</dbReference>
<dbReference type="InterPro" id="IPR000299">
    <property type="entry name" value="FERM_domain"/>
</dbReference>
<evidence type="ECO:0000256" key="12">
    <source>
        <dbReference type="ARBA" id="ARBA00022840"/>
    </source>
</evidence>
<comment type="subcellular location">
    <subcellularLocation>
        <location evidence="1">Cell junction</location>
        <location evidence="1">Focal adhesion</location>
    </subcellularLocation>
    <subcellularLocation>
        <location evidence="3">Cell membrane</location>
        <topology evidence="3">Peripheral membrane protein</topology>
        <orientation evidence="3">Cytoplasmic side</orientation>
    </subcellularLocation>
    <subcellularLocation>
        <location evidence="2">Cell projection</location>
    </subcellularLocation>
    <subcellularLocation>
        <location evidence="4">Cytoplasm</location>
    </subcellularLocation>
</comment>
<dbReference type="SUPFAM" id="SSF54236">
    <property type="entry name" value="Ubiquitin-like"/>
    <property type="match status" value="1"/>
</dbReference>
<dbReference type="PROSITE" id="PS50011">
    <property type="entry name" value="PROTEIN_KINASE_DOM"/>
    <property type="match status" value="1"/>
</dbReference>
<accession>A0A9Q1IV76</accession>
<keyword evidence="12 18" id="KW-0067">ATP-binding</keyword>
<keyword evidence="22" id="KW-1185">Reference proteome</keyword>
<evidence type="ECO:0000313" key="21">
    <source>
        <dbReference type="EMBL" id="KAJ8354229.1"/>
    </source>
</evidence>
<evidence type="ECO:0000259" key="19">
    <source>
        <dbReference type="PROSITE" id="PS50011"/>
    </source>
</evidence>
<dbReference type="Pfam" id="PF18038">
    <property type="entry name" value="FERM_N_2"/>
    <property type="match status" value="1"/>
</dbReference>
<evidence type="ECO:0000256" key="18">
    <source>
        <dbReference type="PROSITE-ProRule" id="PRU10141"/>
    </source>
</evidence>
<gene>
    <name evidence="21" type="ORF">SKAU_G00217960</name>
</gene>
<dbReference type="Gene3D" id="1.20.80.10">
    <property type="match status" value="1"/>
</dbReference>
<dbReference type="PROSITE" id="PS00109">
    <property type="entry name" value="PROTEIN_KINASE_TYR"/>
    <property type="match status" value="1"/>
</dbReference>
<dbReference type="Gene3D" id="3.30.200.20">
    <property type="entry name" value="Phosphorylase Kinase, domain 1"/>
    <property type="match status" value="1"/>
</dbReference>
<keyword evidence="8" id="KW-0597">Phosphoprotein</keyword>
<dbReference type="InterPro" id="IPR000719">
    <property type="entry name" value="Prot_kinase_dom"/>
</dbReference>
<dbReference type="CDD" id="cd14473">
    <property type="entry name" value="FERM_B-lobe"/>
    <property type="match status" value="1"/>
</dbReference>
<dbReference type="InterPro" id="IPR014352">
    <property type="entry name" value="FERM/acyl-CoA-bd_prot_sf"/>
</dbReference>
<feature type="domain" description="FERM" evidence="20">
    <location>
        <begin position="12"/>
        <end position="332"/>
    </location>
</feature>
<keyword evidence="13" id="KW-0965">Cell junction</keyword>
<dbReference type="GO" id="GO:0005925">
    <property type="term" value="C:focal adhesion"/>
    <property type="evidence" value="ECO:0007669"/>
    <property type="project" value="UniProtKB-SubCell"/>
</dbReference>
<dbReference type="InterPro" id="IPR029071">
    <property type="entry name" value="Ubiquitin-like_domsf"/>
</dbReference>
<dbReference type="InterPro" id="IPR008266">
    <property type="entry name" value="Tyr_kinase_AS"/>
</dbReference>
<organism evidence="21 22">
    <name type="scientific">Synaphobranchus kaupii</name>
    <name type="common">Kaup's arrowtooth eel</name>
    <dbReference type="NCBI Taxonomy" id="118154"/>
    <lineage>
        <taxon>Eukaryota</taxon>
        <taxon>Metazoa</taxon>
        <taxon>Chordata</taxon>
        <taxon>Craniata</taxon>
        <taxon>Vertebrata</taxon>
        <taxon>Euteleostomi</taxon>
        <taxon>Actinopterygii</taxon>
        <taxon>Neopterygii</taxon>
        <taxon>Teleostei</taxon>
        <taxon>Anguilliformes</taxon>
        <taxon>Synaphobranchidae</taxon>
        <taxon>Synaphobranchus</taxon>
    </lineage>
</organism>
<dbReference type="FunFam" id="3.30.200.20:FF:000047">
    <property type="entry name" value="focal adhesion kinase 1 isoform X2"/>
    <property type="match status" value="1"/>
</dbReference>
<dbReference type="SMART" id="SM00295">
    <property type="entry name" value="B41"/>
    <property type="match status" value="1"/>
</dbReference>
<dbReference type="SUPFAM" id="SSF50729">
    <property type="entry name" value="PH domain-like"/>
    <property type="match status" value="1"/>
</dbReference>
<dbReference type="Pfam" id="PF07714">
    <property type="entry name" value="PK_Tyr_Ser-Thr"/>
    <property type="match status" value="1"/>
</dbReference>
<keyword evidence="11" id="KW-0418">Kinase</keyword>
<evidence type="ECO:0000256" key="10">
    <source>
        <dbReference type="ARBA" id="ARBA00022741"/>
    </source>
</evidence>
<evidence type="ECO:0000256" key="4">
    <source>
        <dbReference type="ARBA" id="ARBA00004496"/>
    </source>
</evidence>
<dbReference type="Pfam" id="PF00373">
    <property type="entry name" value="FERM_M"/>
    <property type="match status" value="1"/>
</dbReference>
<dbReference type="GO" id="GO:0004715">
    <property type="term" value="F:non-membrane spanning protein tyrosine kinase activity"/>
    <property type="evidence" value="ECO:0007669"/>
    <property type="project" value="UniProtKB-EC"/>
</dbReference>
<dbReference type="Gene3D" id="1.20.120.330">
    <property type="entry name" value="Nucleotidyltransferases domain 2"/>
    <property type="match status" value="1"/>
</dbReference>
<dbReference type="EC" id="2.7.10.2" evidence="5"/>
<evidence type="ECO:0000256" key="9">
    <source>
        <dbReference type="ARBA" id="ARBA00022679"/>
    </source>
</evidence>
<dbReference type="Pfam" id="PF03623">
    <property type="entry name" value="Focal_AT"/>
    <property type="match status" value="1"/>
</dbReference>
<dbReference type="InterPro" id="IPR020635">
    <property type="entry name" value="Tyr_kinase_cat_dom"/>
</dbReference>
<evidence type="ECO:0000256" key="3">
    <source>
        <dbReference type="ARBA" id="ARBA00004413"/>
    </source>
</evidence>
<dbReference type="GO" id="GO:0007172">
    <property type="term" value="P:signal complex assembly"/>
    <property type="evidence" value="ECO:0007669"/>
    <property type="project" value="InterPro"/>
</dbReference>
<keyword evidence="16" id="KW-0966">Cell projection</keyword>
<dbReference type="GO" id="GO:0005886">
    <property type="term" value="C:plasma membrane"/>
    <property type="evidence" value="ECO:0007669"/>
    <property type="project" value="UniProtKB-SubCell"/>
</dbReference>
<dbReference type="OrthoDB" id="9976756at2759"/>
<dbReference type="InterPro" id="IPR036137">
    <property type="entry name" value="Focal_adhe_kin_target_dom_sf"/>
</dbReference>
<keyword evidence="14" id="KW-0472">Membrane</keyword>
<evidence type="ECO:0000256" key="14">
    <source>
        <dbReference type="ARBA" id="ARBA00023136"/>
    </source>
</evidence>
<dbReference type="Gene3D" id="1.10.510.10">
    <property type="entry name" value="Transferase(Phosphotransferase) domain 1"/>
    <property type="match status" value="1"/>
</dbReference>
<evidence type="ECO:0000256" key="15">
    <source>
        <dbReference type="ARBA" id="ARBA00023137"/>
    </source>
</evidence>
<dbReference type="PANTHER" id="PTHR46221:SF9">
    <property type="entry name" value="NON-SPECIFIC PROTEIN-TYROSINE KINASE"/>
    <property type="match status" value="1"/>
</dbReference>
<dbReference type="InterPro" id="IPR017441">
    <property type="entry name" value="Protein_kinase_ATP_BS"/>
</dbReference>
<evidence type="ECO:0000256" key="5">
    <source>
        <dbReference type="ARBA" id="ARBA00011903"/>
    </source>
</evidence>
<dbReference type="SUPFAM" id="SSF56112">
    <property type="entry name" value="Protein kinase-like (PK-like)"/>
    <property type="match status" value="1"/>
</dbReference>
<proteinExistence type="predicted"/>
<keyword evidence="9" id="KW-0808">Transferase</keyword>
<dbReference type="Gene3D" id="2.30.29.30">
    <property type="entry name" value="Pleckstrin-homology domain (PH domain)/Phosphotyrosine-binding domain (PTB)"/>
    <property type="match status" value="1"/>
</dbReference>
<dbReference type="PROSITE" id="PS50057">
    <property type="entry name" value="FERM_3"/>
    <property type="match status" value="1"/>
</dbReference>
<dbReference type="AlphaFoldDB" id="A0A9Q1IV76"/>
<evidence type="ECO:0000259" key="20">
    <source>
        <dbReference type="PROSITE" id="PS50057"/>
    </source>
</evidence>
<dbReference type="FunFam" id="1.20.120.330:FF:000001">
    <property type="entry name" value="focal adhesion kinase 1 isoform X1"/>
    <property type="match status" value="1"/>
</dbReference>
<evidence type="ECO:0000256" key="6">
    <source>
        <dbReference type="ARBA" id="ARBA00022475"/>
    </source>
</evidence>
<comment type="catalytic activity">
    <reaction evidence="17">
        <text>L-tyrosyl-[protein] + ATP = O-phospho-L-tyrosyl-[protein] + ADP + H(+)</text>
        <dbReference type="Rhea" id="RHEA:10596"/>
        <dbReference type="Rhea" id="RHEA-COMP:10136"/>
        <dbReference type="Rhea" id="RHEA-COMP:20101"/>
        <dbReference type="ChEBI" id="CHEBI:15378"/>
        <dbReference type="ChEBI" id="CHEBI:30616"/>
        <dbReference type="ChEBI" id="CHEBI:46858"/>
        <dbReference type="ChEBI" id="CHEBI:61978"/>
        <dbReference type="ChEBI" id="CHEBI:456216"/>
        <dbReference type="EC" id="2.7.10.2"/>
    </reaction>
</comment>
<dbReference type="InterPro" id="IPR035963">
    <property type="entry name" value="FERM_2"/>
</dbReference>
<evidence type="ECO:0000256" key="1">
    <source>
        <dbReference type="ARBA" id="ARBA00004246"/>
    </source>
</evidence>
<dbReference type="PROSITE" id="PS00107">
    <property type="entry name" value="PROTEIN_KINASE_ATP"/>
    <property type="match status" value="1"/>
</dbReference>
<dbReference type="InterPro" id="IPR049385">
    <property type="entry name" value="FAK1-like_FERM_C"/>
</dbReference>
<evidence type="ECO:0000256" key="8">
    <source>
        <dbReference type="ARBA" id="ARBA00022553"/>
    </source>
</evidence>
<dbReference type="InterPro" id="IPR041390">
    <property type="entry name" value="FADK_N"/>
</dbReference>
<dbReference type="PRINTS" id="PR00109">
    <property type="entry name" value="TYRKINASE"/>
</dbReference>
<dbReference type="FunFam" id="2.30.29.30:FF:000058">
    <property type="entry name" value="focal adhesion kinase 1 isoform X1"/>
    <property type="match status" value="1"/>
</dbReference>
<dbReference type="InterPro" id="IPR011993">
    <property type="entry name" value="PH-like_dom_sf"/>
</dbReference>
<dbReference type="FunFam" id="3.10.20.90:FF:000021">
    <property type="entry name" value="focal adhesion kinase 1 isoform X1"/>
    <property type="match status" value="1"/>
</dbReference>
<evidence type="ECO:0000313" key="22">
    <source>
        <dbReference type="Proteomes" id="UP001152622"/>
    </source>
</evidence>
<evidence type="ECO:0000256" key="11">
    <source>
        <dbReference type="ARBA" id="ARBA00022777"/>
    </source>
</evidence>
<dbReference type="SMART" id="SM00219">
    <property type="entry name" value="TyrKc"/>
    <property type="match status" value="1"/>
</dbReference>
<evidence type="ECO:0000256" key="17">
    <source>
        <dbReference type="ARBA" id="ARBA00051245"/>
    </source>
</evidence>
<dbReference type="PANTHER" id="PTHR46221">
    <property type="entry name" value="FERM AND PDZ DOMAIN-CONTAINING PROTEIN FAMILY MEMBER"/>
    <property type="match status" value="1"/>
</dbReference>